<gene>
    <name evidence="1" type="ORF">CPB84DRAFT_1776327</name>
</gene>
<evidence type="ECO:0000313" key="1">
    <source>
        <dbReference type="EMBL" id="KAF8902260.1"/>
    </source>
</evidence>
<organism evidence="1 2">
    <name type="scientific">Gymnopilus junonius</name>
    <name type="common">Spectacular rustgill mushroom</name>
    <name type="synonym">Gymnopilus spectabilis subsp. junonius</name>
    <dbReference type="NCBI Taxonomy" id="109634"/>
    <lineage>
        <taxon>Eukaryota</taxon>
        <taxon>Fungi</taxon>
        <taxon>Dikarya</taxon>
        <taxon>Basidiomycota</taxon>
        <taxon>Agaricomycotina</taxon>
        <taxon>Agaricomycetes</taxon>
        <taxon>Agaricomycetidae</taxon>
        <taxon>Agaricales</taxon>
        <taxon>Agaricineae</taxon>
        <taxon>Hymenogastraceae</taxon>
        <taxon>Gymnopilus</taxon>
    </lineage>
</organism>
<dbReference type="Proteomes" id="UP000724874">
    <property type="component" value="Unassembled WGS sequence"/>
</dbReference>
<reference evidence="1" key="1">
    <citation type="submission" date="2020-11" db="EMBL/GenBank/DDBJ databases">
        <authorList>
            <consortium name="DOE Joint Genome Institute"/>
            <person name="Ahrendt S."/>
            <person name="Riley R."/>
            <person name="Andreopoulos W."/>
            <person name="LaButti K."/>
            <person name="Pangilinan J."/>
            <person name="Ruiz-duenas F.J."/>
            <person name="Barrasa J.M."/>
            <person name="Sanchez-Garcia M."/>
            <person name="Camarero S."/>
            <person name="Miyauchi S."/>
            <person name="Serrano A."/>
            <person name="Linde D."/>
            <person name="Babiker R."/>
            <person name="Drula E."/>
            <person name="Ayuso-Fernandez I."/>
            <person name="Pacheco R."/>
            <person name="Padilla G."/>
            <person name="Ferreira P."/>
            <person name="Barriuso J."/>
            <person name="Kellner H."/>
            <person name="Castanera R."/>
            <person name="Alfaro M."/>
            <person name="Ramirez L."/>
            <person name="Pisabarro A.G."/>
            <person name="Kuo A."/>
            <person name="Tritt A."/>
            <person name="Lipzen A."/>
            <person name="He G."/>
            <person name="Yan M."/>
            <person name="Ng V."/>
            <person name="Cullen D."/>
            <person name="Martin F."/>
            <person name="Rosso M.-N."/>
            <person name="Henrissat B."/>
            <person name="Hibbett D."/>
            <person name="Martinez A.T."/>
            <person name="Grigoriev I.V."/>
        </authorList>
    </citation>
    <scope>NUCLEOTIDE SEQUENCE</scope>
    <source>
        <strain evidence="1">AH 44721</strain>
    </source>
</reference>
<name>A0A9P5NR51_GYMJU</name>
<dbReference type="OrthoDB" id="2780918at2759"/>
<sequence>MWMDLQLSDLGNDILPLIFCFLKTPDLRCITLLSQKCPQQVLDFCNFSLKYNLCARITAHPAPPVNFFKGYIRGNDVAQTELFAIPLTEVLTGATNLAHLAFQDCTDLIVGREPFIANIICQRPPAISLELSKADLPIMKMFTTVSGLRKFTINLVPPPKYDNEEEEALEAILLNSNSTLETLSLGHTLPASLRSESESPPLRSWDRVHTFSMPNFSVLPEKLAHMFPSISTLNIEDSSIWVTRIRNGKKSSGGHSRSPNAHQGPYGLPFVHFSGPRPLALNLSRHHALRRISFMGTKSYTYPSEFAELTEMSLNADIHSLALKTELLGDPDAAFQSRSLVEGQGYPPNLDPLFSTLCQSAKHLTFLSLDVGQTMQEIPRCLEHLYVHLGVVLCMGPSTWTPFPMEVTVRPEELLRAWVDGVPSLQYLELQVPVEGWGHNWTFKQVSEERYKCEDWFDLEEWK</sequence>
<keyword evidence="2" id="KW-1185">Reference proteome</keyword>
<dbReference type="EMBL" id="JADNYJ010000037">
    <property type="protein sequence ID" value="KAF8902260.1"/>
    <property type="molecule type" value="Genomic_DNA"/>
</dbReference>
<dbReference type="AlphaFoldDB" id="A0A9P5NR51"/>
<accession>A0A9P5NR51</accession>
<comment type="caution">
    <text evidence="1">The sequence shown here is derived from an EMBL/GenBank/DDBJ whole genome shotgun (WGS) entry which is preliminary data.</text>
</comment>
<proteinExistence type="predicted"/>
<evidence type="ECO:0000313" key="2">
    <source>
        <dbReference type="Proteomes" id="UP000724874"/>
    </source>
</evidence>
<protein>
    <recommendedName>
        <fullName evidence="3">F-box domain-containing protein</fullName>
    </recommendedName>
</protein>
<evidence type="ECO:0008006" key="3">
    <source>
        <dbReference type="Google" id="ProtNLM"/>
    </source>
</evidence>